<evidence type="ECO:0000256" key="3">
    <source>
        <dbReference type="ARBA" id="ARBA00022691"/>
    </source>
</evidence>
<keyword evidence="2 5" id="KW-0808">Transferase</keyword>
<keyword evidence="1 5" id="KW-0489">Methyltransferase</keyword>
<organism evidence="5 6">
    <name type="scientific">Pseudonocardia cypriaca</name>
    <dbReference type="NCBI Taxonomy" id="882449"/>
    <lineage>
        <taxon>Bacteria</taxon>
        <taxon>Bacillati</taxon>
        <taxon>Actinomycetota</taxon>
        <taxon>Actinomycetes</taxon>
        <taxon>Pseudonocardiales</taxon>
        <taxon>Pseudonocardiaceae</taxon>
        <taxon>Pseudonocardia</taxon>
    </lineage>
</organism>
<keyword evidence="6" id="KW-1185">Reference proteome</keyword>
<gene>
    <name evidence="5" type="ORF">FB388_1819</name>
</gene>
<dbReference type="GO" id="GO:0032259">
    <property type="term" value="P:methylation"/>
    <property type="evidence" value="ECO:0007669"/>
    <property type="project" value="UniProtKB-KW"/>
</dbReference>
<dbReference type="PANTHER" id="PTHR43464:SF19">
    <property type="entry name" value="UBIQUINONE BIOSYNTHESIS O-METHYLTRANSFERASE, MITOCHONDRIAL"/>
    <property type="match status" value="1"/>
</dbReference>
<dbReference type="GO" id="GO:0008168">
    <property type="term" value="F:methyltransferase activity"/>
    <property type="evidence" value="ECO:0007669"/>
    <property type="project" value="UniProtKB-KW"/>
</dbReference>
<feature type="domain" description="Methyltransferase type 12" evidence="4">
    <location>
        <begin position="46"/>
        <end position="144"/>
    </location>
</feature>
<dbReference type="CDD" id="cd02440">
    <property type="entry name" value="AdoMet_MTases"/>
    <property type="match status" value="1"/>
</dbReference>
<dbReference type="OrthoDB" id="3366024at2"/>
<dbReference type="InterPro" id="IPR029063">
    <property type="entry name" value="SAM-dependent_MTases_sf"/>
</dbReference>
<protein>
    <submittedName>
        <fullName evidence="5">Methyltransferase family protein</fullName>
    </submittedName>
</protein>
<dbReference type="Pfam" id="PF08242">
    <property type="entry name" value="Methyltransf_12"/>
    <property type="match status" value="1"/>
</dbReference>
<dbReference type="Proteomes" id="UP000319818">
    <property type="component" value="Unassembled WGS sequence"/>
</dbReference>
<evidence type="ECO:0000256" key="2">
    <source>
        <dbReference type="ARBA" id="ARBA00022679"/>
    </source>
</evidence>
<comment type="caution">
    <text evidence="5">The sequence shown here is derived from an EMBL/GenBank/DDBJ whole genome shotgun (WGS) entry which is preliminary data.</text>
</comment>
<evidence type="ECO:0000313" key="5">
    <source>
        <dbReference type="EMBL" id="TQM44452.1"/>
    </source>
</evidence>
<dbReference type="AlphaFoldDB" id="A0A543GEE3"/>
<proteinExistence type="predicted"/>
<evidence type="ECO:0000256" key="1">
    <source>
        <dbReference type="ARBA" id="ARBA00022603"/>
    </source>
</evidence>
<accession>A0A543GEE3</accession>
<dbReference type="EMBL" id="VFPH01000001">
    <property type="protein sequence ID" value="TQM44452.1"/>
    <property type="molecule type" value="Genomic_DNA"/>
</dbReference>
<dbReference type="RefSeq" id="WP_142099318.1">
    <property type="nucleotide sequence ID" value="NZ_VFPH01000001.1"/>
</dbReference>
<sequence length="255" mass="27839">MTDDAWATLADPFVKGAYATVKGRVRTYVLHQHLVAHLPPPPAAVLDVGGGAGHQSFPLARLGYEVVLLDSSEAMLSAAEERLAAEPQDVRDRVRLVHGRGEDAHSVTGGRRFDAVLCHGVLMYLDDPAPMVEALSACAARDGLVSILALNADTLAVRPALEHRWQDALAAFEAHGERGVLGLETRADTVDGLSRLLADHGVTPLAWYGVWLFSDWMTLDADDAELARIAEVELEASRRDPYRRLSRVFHLLARR</sequence>
<name>A0A543GEE3_9PSEU</name>
<keyword evidence="3" id="KW-0949">S-adenosyl-L-methionine</keyword>
<dbReference type="SUPFAM" id="SSF53335">
    <property type="entry name" value="S-adenosyl-L-methionine-dependent methyltransferases"/>
    <property type="match status" value="1"/>
</dbReference>
<dbReference type="InterPro" id="IPR013217">
    <property type="entry name" value="Methyltransf_12"/>
</dbReference>
<evidence type="ECO:0000259" key="4">
    <source>
        <dbReference type="Pfam" id="PF08242"/>
    </source>
</evidence>
<dbReference type="PANTHER" id="PTHR43464">
    <property type="entry name" value="METHYLTRANSFERASE"/>
    <property type="match status" value="1"/>
</dbReference>
<dbReference type="Gene3D" id="3.40.50.150">
    <property type="entry name" value="Vaccinia Virus protein VP39"/>
    <property type="match status" value="1"/>
</dbReference>
<reference evidence="5 6" key="1">
    <citation type="submission" date="2019-06" db="EMBL/GenBank/DDBJ databases">
        <title>Sequencing the genomes of 1000 actinobacteria strains.</title>
        <authorList>
            <person name="Klenk H.-P."/>
        </authorList>
    </citation>
    <scope>NUCLEOTIDE SEQUENCE [LARGE SCALE GENOMIC DNA]</scope>
    <source>
        <strain evidence="5 6">DSM 45511</strain>
    </source>
</reference>
<evidence type="ECO:0000313" key="6">
    <source>
        <dbReference type="Proteomes" id="UP000319818"/>
    </source>
</evidence>